<dbReference type="AlphaFoldDB" id="A0A9D2F6I2"/>
<reference evidence="1" key="2">
    <citation type="submission" date="2021-04" db="EMBL/GenBank/DDBJ databases">
        <authorList>
            <person name="Gilroy R."/>
        </authorList>
    </citation>
    <scope>NUCLEOTIDE SEQUENCE</scope>
    <source>
        <strain evidence="1">CHK172-16539</strain>
    </source>
</reference>
<dbReference type="Proteomes" id="UP000824063">
    <property type="component" value="Unassembled WGS sequence"/>
</dbReference>
<reference evidence="1" key="1">
    <citation type="journal article" date="2021" name="PeerJ">
        <title>Extensive microbial diversity within the chicken gut microbiome revealed by metagenomics and culture.</title>
        <authorList>
            <person name="Gilroy R."/>
            <person name="Ravi A."/>
            <person name="Getino M."/>
            <person name="Pursley I."/>
            <person name="Horton D.L."/>
            <person name="Alikhan N.F."/>
            <person name="Baker D."/>
            <person name="Gharbi K."/>
            <person name="Hall N."/>
            <person name="Watson M."/>
            <person name="Adriaenssens E.M."/>
            <person name="Foster-Nyarko E."/>
            <person name="Jarju S."/>
            <person name="Secka A."/>
            <person name="Antonio M."/>
            <person name="Oren A."/>
            <person name="Chaudhuri R.R."/>
            <person name="La Ragione R."/>
            <person name="Hildebrand F."/>
            <person name="Pallen M.J."/>
        </authorList>
    </citation>
    <scope>NUCLEOTIDE SEQUENCE</scope>
    <source>
        <strain evidence="1">CHK172-16539</strain>
    </source>
</reference>
<accession>A0A9D2F6I2</accession>
<evidence type="ECO:0000313" key="1">
    <source>
        <dbReference type="EMBL" id="HIZ53380.1"/>
    </source>
</evidence>
<sequence>MKKRLRKKKIYKKYIQDIFKGYESMLENPELKELEFSYLKETTVLKRDENQQIRFRTFDQE</sequence>
<name>A0A9D2F6I2_9ENTE</name>
<gene>
    <name evidence="1" type="ORF">IAA20_05520</name>
</gene>
<proteinExistence type="predicted"/>
<protein>
    <submittedName>
        <fullName evidence="1">Uncharacterized protein</fullName>
    </submittedName>
</protein>
<organism evidence="1 2">
    <name type="scientific">Candidatus Enterococcus avicola</name>
    <dbReference type="NCBI Taxonomy" id="2838561"/>
    <lineage>
        <taxon>Bacteria</taxon>
        <taxon>Bacillati</taxon>
        <taxon>Bacillota</taxon>
        <taxon>Bacilli</taxon>
        <taxon>Lactobacillales</taxon>
        <taxon>Enterococcaceae</taxon>
        <taxon>Enterococcus</taxon>
    </lineage>
</organism>
<evidence type="ECO:0000313" key="2">
    <source>
        <dbReference type="Proteomes" id="UP000824063"/>
    </source>
</evidence>
<comment type="caution">
    <text evidence="1">The sequence shown here is derived from an EMBL/GenBank/DDBJ whole genome shotgun (WGS) entry which is preliminary data.</text>
</comment>
<dbReference type="EMBL" id="DXBN01000125">
    <property type="protein sequence ID" value="HIZ53380.1"/>
    <property type="molecule type" value="Genomic_DNA"/>
</dbReference>